<dbReference type="EMBL" id="CH473988">
    <property type="protein sequence ID" value="EDL97357.1"/>
    <property type="molecule type" value="Genomic_DNA"/>
</dbReference>
<reference evidence="2" key="2">
    <citation type="submission" date="2005-07" db="EMBL/GenBank/DDBJ databases">
        <authorList>
            <person name="Mural R.J."/>
            <person name="Li P.W."/>
            <person name="Adams M.D."/>
            <person name="Amanatides P.G."/>
            <person name="Baden-Tillson H."/>
            <person name="Barnstead M."/>
            <person name="Chin S.H."/>
            <person name="Dew I."/>
            <person name="Evans C.A."/>
            <person name="Ferriera S."/>
            <person name="Flanigan M."/>
            <person name="Fosler C."/>
            <person name="Glodek A."/>
            <person name="Gu Z."/>
            <person name="Holt R.A."/>
            <person name="Jennings D."/>
            <person name="Kraft C.L."/>
            <person name="Lu F."/>
            <person name="Nguyen T."/>
            <person name="Nusskern D.R."/>
            <person name="Pfannkoch C.M."/>
            <person name="Sitter C."/>
            <person name="Sutton G.G."/>
            <person name="Venter J.C."/>
            <person name="Wang Z."/>
            <person name="Woodage T."/>
            <person name="Zheng X.H."/>
            <person name="Zhong F."/>
        </authorList>
    </citation>
    <scope>NUCLEOTIDE SEQUENCE</scope>
    <source>
        <strain evidence="2">BN</strain>
    </source>
</reference>
<evidence type="ECO:0000313" key="3">
    <source>
        <dbReference type="Proteomes" id="UP000234681"/>
    </source>
</evidence>
<feature type="region of interest" description="Disordered" evidence="1">
    <location>
        <begin position="1"/>
        <end position="104"/>
    </location>
</feature>
<feature type="compositionally biased region" description="Low complexity" evidence="1">
    <location>
        <begin position="11"/>
        <end position="28"/>
    </location>
</feature>
<reference evidence="3" key="3">
    <citation type="submission" date="2005-09" db="EMBL/GenBank/DDBJ databases">
        <authorList>
            <person name="Mural R.J."/>
            <person name="Li P.W."/>
            <person name="Adams M.D."/>
            <person name="Amanatides P.G."/>
            <person name="Baden-Tillson H."/>
            <person name="Barnstead M."/>
            <person name="Chin S.H."/>
            <person name="Dew I."/>
            <person name="Evans C.A."/>
            <person name="Ferriera S."/>
            <person name="Flanigan M."/>
            <person name="Fosler C."/>
            <person name="Glodek A."/>
            <person name="Gu Z."/>
            <person name="Holt R.A."/>
            <person name="Jennings D."/>
            <person name="Kraft C.L."/>
            <person name="Lu F."/>
            <person name="Nguyen T."/>
            <person name="Nusskern D.R."/>
            <person name="Pfannkoch C.M."/>
            <person name="Sitter C."/>
            <person name="Sutton G.G."/>
            <person name="Venter J.C."/>
            <person name="Wang Z."/>
            <person name="Woodage T."/>
            <person name="Zheng X.H."/>
            <person name="Zhong F."/>
        </authorList>
    </citation>
    <scope>NUCLEOTIDE SEQUENCE [LARGE SCALE GENOMIC DNA]</scope>
    <source>
        <strain>BN</strain>
        <strain evidence="3">Sprague-Dawley</strain>
    </source>
</reference>
<accession>A6JKZ2</accession>
<gene>
    <name evidence="2" type="ORF">rCG_60762</name>
</gene>
<protein>
    <submittedName>
        <fullName evidence="2">RCG60762, isoform CRA_a</fullName>
    </submittedName>
</protein>
<sequence length="104" mass="10374">MKSACKPHGPPAGARGAPPCAGAAERARARAAPHARAEHRVRPAAQGGAAMGPGQEAVQVRDTADGAQLHRGAHPHPSRSRAGLGGAALRAAGPQSPLPPIPRC</sequence>
<organism evidence="2 3">
    <name type="scientific">Rattus norvegicus</name>
    <name type="common">Rat</name>
    <dbReference type="NCBI Taxonomy" id="10116"/>
    <lineage>
        <taxon>Eukaryota</taxon>
        <taxon>Metazoa</taxon>
        <taxon>Chordata</taxon>
        <taxon>Craniata</taxon>
        <taxon>Vertebrata</taxon>
        <taxon>Euteleostomi</taxon>
        <taxon>Mammalia</taxon>
        <taxon>Eutheria</taxon>
        <taxon>Euarchontoglires</taxon>
        <taxon>Glires</taxon>
        <taxon>Rodentia</taxon>
        <taxon>Myomorpha</taxon>
        <taxon>Muroidea</taxon>
        <taxon>Muridae</taxon>
        <taxon>Murinae</taxon>
        <taxon>Rattus</taxon>
    </lineage>
</organism>
<dbReference type="Proteomes" id="UP000234681">
    <property type="component" value="Chromosome 20"/>
</dbReference>
<evidence type="ECO:0000313" key="2">
    <source>
        <dbReference type="EMBL" id="EDL97358.1"/>
    </source>
</evidence>
<evidence type="ECO:0000256" key="1">
    <source>
        <dbReference type="SAM" id="MobiDB-lite"/>
    </source>
</evidence>
<dbReference type="EMBL" id="CH473988">
    <property type="protein sequence ID" value="EDL97358.1"/>
    <property type="molecule type" value="Genomic_DNA"/>
</dbReference>
<proteinExistence type="predicted"/>
<feature type="compositionally biased region" description="Low complexity" evidence="1">
    <location>
        <begin position="43"/>
        <end position="55"/>
    </location>
</feature>
<reference evidence="2" key="1">
    <citation type="journal article" date="2005" name="Genome Res.">
        <title>Gene and alternative splicing annotation with AIR.</title>
        <authorList>
            <person name="Florea L."/>
            <person name="Di Francesco V."/>
            <person name="Miller J."/>
            <person name="Turner R."/>
            <person name="Yao A."/>
            <person name="Harris M."/>
            <person name="Walenz B."/>
            <person name="Mobarry C."/>
            <person name="Merkulov G.V."/>
            <person name="Charlab R."/>
            <person name="Dew I."/>
            <person name="Deng Z."/>
            <person name="Istrail S."/>
            <person name="Li P."/>
            <person name="Sutton G."/>
        </authorList>
    </citation>
    <scope>NUCLEOTIDE SEQUENCE</scope>
    <source>
        <strain evidence="2">BN</strain>
    </source>
</reference>
<name>A6JKZ2_RAT</name>
<dbReference type="AlphaFoldDB" id="A6JKZ2"/>